<dbReference type="Proteomes" id="UP000030351">
    <property type="component" value="Unassembled WGS sequence"/>
</dbReference>
<dbReference type="GO" id="GO:0043565">
    <property type="term" value="F:sequence-specific DNA binding"/>
    <property type="evidence" value="ECO:0007669"/>
    <property type="project" value="TreeGrafter"/>
</dbReference>
<dbReference type="Gene3D" id="3.40.190.290">
    <property type="match status" value="1"/>
</dbReference>
<evidence type="ECO:0000259" key="5">
    <source>
        <dbReference type="PROSITE" id="PS50931"/>
    </source>
</evidence>
<gene>
    <name evidence="6" type="ORF">NG99_20470</name>
</gene>
<feature type="domain" description="HTH lysR-type" evidence="5">
    <location>
        <begin position="8"/>
        <end position="64"/>
    </location>
</feature>
<keyword evidence="4" id="KW-0804">Transcription</keyword>
<evidence type="ECO:0000256" key="3">
    <source>
        <dbReference type="ARBA" id="ARBA00023125"/>
    </source>
</evidence>
<comment type="caution">
    <text evidence="6">The sequence shown here is derived from an EMBL/GenBank/DDBJ whole genome shotgun (WGS) entry which is preliminary data.</text>
</comment>
<comment type="similarity">
    <text evidence="1">Belongs to the LysR transcriptional regulatory family.</text>
</comment>
<dbReference type="GO" id="GO:0006351">
    <property type="term" value="P:DNA-templated transcription"/>
    <property type="evidence" value="ECO:0007669"/>
    <property type="project" value="TreeGrafter"/>
</dbReference>
<name>A0A0A3YU06_9GAMM</name>
<protein>
    <submittedName>
        <fullName evidence="6">LysR family transcriptional regulator</fullName>
    </submittedName>
</protein>
<evidence type="ECO:0000313" key="6">
    <source>
        <dbReference type="EMBL" id="KGT88851.1"/>
    </source>
</evidence>
<dbReference type="InterPro" id="IPR000847">
    <property type="entry name" value="LysR_HTH_N"/>
</dbReference>
<dbReference type="Pfam" id="PF00126">
    <property type="entry name" value="HTH_1"/>
    <property type="match status" value="1"/>
</dbReference>
<dbReference type="Gene3D" id="1.10.10.10">
    <property type="entry name" value="Winged helix-like DNA-binding domain superfamily/Winged helix DNA-binding domain"/>
    <property type="match status" value="1"/>
</dbReference>
<dbReference type="GO" id="GO:0003700">
    <property type="term" value="F:DNA-binding transcription factor activity"/>
    <property type="evidence" value="ECO:0007669"/>
    <property type="project" value="InterPro"/>
</dbReference>
<organism evidence="6 7">
    <name type="scientific">Erwinia typographi</name>
    <dbReference type="NCBI Taxonomy" id="371042"/>
    <lineage>
        <taxon>Bacteria</taxon>
        <taxon>Pseudomonadati</taxon>
        <taxon>Pseudomonadota</taxon>
        <taxon>Gammaproteobacteria</taxon>
        <taxon>Enterobacterales</taxon>
        <taxon>Erwiniaceae</taxon>
        <taxon>Erwinia</taxon>
    </lineage>
</organism>
<dbReference type="PANTHER" id="PTHR30537">
    <property type="entry name" value="HTH-TYPE TRANSCRIPTIONAL REGULATOR"/>
    <property type="match status" value="1"/>
</dbReference>
<dbReference type="InterPro" id="IPR058163">
    <property type="entry name" value="LysR-type_TF_proteobact-type"/>
</dbReference>
<dbReference type="InterPro" id="IPR036390">
    <property type="entry name" value="WH_DNA-bd_sf"/>
</dbReference>
<dbReference type="PANTHER" id="PTHR30537:SF1">
    <property type="entry name" value="HTH-TYPE TRANSCRIPTIONAL REGULATOR PGRR"/>
    <property type="match status" value="1"/>
</dbReference>
<dbReference type="InterPro" id="IPR036388">
    <property type="entry name" value="WH-like_DNA-bd_sf"/>
</dbReference>
<evidence type="ECO:0000256" key="4">
    <source>
        <dbReference type="ARBA" id="ARBA00023163"/>
    </source>
</evidence>
<evidence type="ECO:0000256" key="1">
    <source>
        <dbReference type="ARBA" id="ARBA00009437"/>
    </source>
</evidence>
<dbReference type="STRING" id="371042.NG99_20470"/>
<sequence>MAILTRAELAELNVFSVICRKKSFRLAAAELGVSTSALSHTIRSLEERTGVKLLNRNNRAVVPTAAGVTLENQLKLGFDYIKSALSELDNYRDKPIGSLRINIPRDALDLLISPILAGFMREYPNISLEVVVDNQQVDIISEGFDAGIRYGDIIPKDMIAAPLSEKLKWMVVAAPDYVEKYGAPHSPDDLKEHQCINMRVGNGTLYHWELGNNENSCRVLSPGKYIYSETSMIIQAALAGVGVAYCLEMQIREHLRSGRLTEVMPGWSHISAPFMMYYPSRRQLQPGLRPLIEIIKAQCLPPG</sequence>
<dbReference type="EMBL" id="JRUQ01000059">
    <property type="protein sequence ID" value="KGT88851.1"/>
    <property type="molecule type" value="Genomic_DNA"/>
</dbReference>
<dbReference type="InterPro" id="IPR005119">
    <property type="entry name" value="LysR_subst-bd"/>
</dbReference>
<dbReference type="OrthoDB" id="9813056at2"/>
<dbReference type="SUPFAM" id="SSF53850">
    <property type="entry name" value="Periplasmic binding protein-like II"/>
    <property type="match status" value="1"/>
</dbReference>
<dbReference type="eggNOG" id="COG0583">
    <property type="taxonomic scope" value="Bacteria"/>
</dbReference>
<proteinExistence type="inferred from homology"/>
<reference evidence="6 7" key="1">
    <citation type="submission" date="2014-10" db="EMBL/GenBank/DDBJ databases">
        <title>Genome sequence of Erwinia typographi M043b.</title>
        <authorList>
            <person name="Chan K.-G."/>
            <person name="Tan W.-S."/>
        </authorList>
    </citation>
    <scope>NUCLEOTIDE SEQUENCE [LARGE SCALE GENOMIC DNA]</scope>
    <source>
        <strain evidence="6 7">M043b</strain>
    </source>
</reference>
<keyword evidence="3" id="KW-0238">DNA-binding</keyword>
<dbReference type="SUPFAM" id="SSF46785">
    <property type="entry name" value="Winged helix' DNA-binding domain"/>
    <property type="match status" value="1"/>
</dbReference>
<evidence type="ECO:0000313" key="7">
    <source>
        <dbReference type="Proteomes" id="UP000030351"/>
    </source>
</evidence>
<dbReference type="PROSITE" id="PS50931">
    <property type="entry name" value="HTH_LYSR"/>
    <property type="match status" value="1"/>
</dbReference>
<accession>A0A0A3YU06</accession>
<dbReference type="Pfam" id="PF03466">
    <property type="entry name" value="LysR_substrate"/>
    <property type="match status" value="1"/>
</dbReference>
<evidence type="ECO:0000256" key="2">
    <source>
        <dbReference type="ARBA" id="ARBA00023015"/>
    </source>
</evidence>
<dbReference type="CDD" id="cd08474">
    <property type="entry name" value="PBP2_CrgA_like_5"/>
    <property type="match status" value="1"/>
</dbReference>
<keyword evidence="7" id="KW-1185">Reference proteome</keyword>
<keyword evidence="2" id="KW-0805">Transcription regulation</keyword>
<dbReference type="AlphaFoldDB" id="A0A0A3YU06"/>
<dbReference type="RefSeq" id="WP_034897057.1">
    <property type="nucleotide sequence ID" value="NZ_JRUQ01000059.1"/>
</dbReference>